<dbReference type="OrthoDB" id="6581954at2759"/>
<keyword evidence="8" id="KW-0915">Sodium</keyword>
<dbReference type="EMBL" id="CAJPIZ010046989">
    <property type="protein sequence ID" value="CAG2122387.1"/>
    <property type="molecule type" value="Genomic_DNA"/>
</dbReference>
<feature type="transmembrane region" description="Helical" evidence="9">
    <location>
        <begin position="47"/>
        <end position="73"/>
    </location>
</feature>
<dbReference type="InterPro" id="IPR000175">
    <property type="entry name" value="Na/ntran_symport"/>
</dbReference>
<feature type="binding site" evidence="8">
    <location>
        <position position="59"/>
    </location>
    <ligand>
        <name>Na(+)</name>
        <dbReference type="ChEBI" id="CHEBI:29101"/>
        <label>1</label>
    </ligand>
</feature>
<dbReference type="PRINTS" id="PR00176">
    <property type="entry name" value="NANEUSMPORT"/>
</dbReference>
<reference evidence="10" key="1">
    <citation type="submission" date="2020-11" db="EMBL/GenBank/DDBJ databases">
        <authorList>
            <person name="Tran Van P."/>
        </authorList>
    </citation>
    <scope>NUCLEOTIDE SEQUENCE</scope>
</reference>
<evidence type="ECO:0000256" key="1">
    <source>
        <dbReference type="ARBA" id="ARBA00004141"/>
    </source>
</evidence>
<feature type="non-terminal residue" evidence="10">
    <location>
        <position position="106"/>
    </location>
</feature>
<proteinExistence type="inferred from homology"/>
<evidence type="ECO:0000256" key="4">
    <source>
        <dbReference type="ARBA" id="ARBA00022692"/>
    </source>
</evidence>
<comment type="subcellular location">
    <subcellularLocation>
        <location evidence="1">Membrane</location>
        <topology evidence="1">Multi-pass membrane protein</topology>
    </subcellularLocation>
</comment>
<evidence type="ECO:0000256" key="5">
    <source>
        <dbReference type="ARBA" id="ARBA00022847"/>
    </source>
</evidence>
<dbReference type="GO" id="GO:0006865">
    <property type="term" value="P:amino acid transport"/>
    <property type="evidence" value="ECO:0007669"/>
    <property type="project" value="TreeGrafter"/>
</dbReference>
<protein>
    <submittedName>
        <fullName evidence="10">Uncharacterized protein</fullName>
    </submittedName>
</protein>
<evidence type="ECO:0000256" key="9">
    <source>
        <dbReference type="SAM" id="Phobius"/>
    </source>
</evidence>
<keyword evidence="8" id="KW-0479">Metal-binding</keyword>
<keyword evidence="4 9" id="KW-0812">Transmembrane</keyword>
<dbReference type="Proteomes" id="UP000759131">
    <property type="component" value="Unassembled WGS sequence"/>
</dbReference>
<evidence type="ECO:0000313" key="10">
    <source>
        <dbReference type="EMBL" id="CAD7649321.1"/>
    </source>
</evidence>
<evidence type="ECO:0000256" key="3">
    <source>
        <dbReference type="ARBA" id="ARBA00022448"/>
    </source>
</evidence>
<dbReference type="PANTHER" id="PTHR11616">
    <property type="entry name" value="SODIUM/CHLORIDE DEPENDENT TRANSPORTER"/>
    <property type="match status" value="1"/>
</dbReference>
<keyword evidence="11" id="KW-1185">Reference proteome</keyword>
<dbReference type="EMBL" id="OC901564">
    <property type="protein sequence ID" value="CAD7649321.1"/>
    <property type="molecule type" value="Genomic_DNA"/>
</dbReference>
<keyword evidence="3" id="KW-0813">Transport</keyword>
<dbReference type="SUPFAM" id="SSF161070">
    <property type="entry name" value="SNF-like"/>
    <property type="match status" value="1"/>
</dbReference>
<keyword evidence="5" id="KW-0769">Symport</keyword>
<keyword evidence="7 9" id="KW-0472">Membrane</keyword>
<name>A0A7R9QKL2_9ACAR</name>
<gene>
    <name evidence="10" type="ORF">OSB1V03_LOCUS22333</name>
</gene>
<dbReference type="GO" id="GO:0005886">
    <property type="term" value="C:plasma membrane"/>
    <property type="evidence" value="ECO:0007669"/>
    <property type="project" value="TreeGrafter"/>
</dbReference>
<dbReference type="PROSITE" id="PS50267">
    <property type="entry name" value="NA_NEUROTRAN_SYMP_3"/>
    <property type="match status" value="1"/>
</dbReference>
<sequence length="106" mass="11772">MHVVYITATFPYMVLIIFFFRGITLDGMEDGVKHLFTPDWSKLSDPVVWLEAGTQIFFSLGLGFGGLIAFASYNPVHNDCYRDAIFVALTNCGTSMFAGIVVFSVM</sequence>
<dbReference type="GO" id="GO:0046872">
    <property type="term" value="F:metal ion binding"/>
    <property type="evidence" value="ECO:0007669"/>
    <property type="project" value="UniProtKB-KW"/>
</dbReference>
<feature type="transmembrane region" description="Helical" evidence="9">
    <location>
        <begin position="6"/>
        <end position="26"/>
    </location>
</feature>
<feature type="transmembrane region" description="Helical" evidence="9">
    <location>
        <begin position="85"/>
        <end position="105"/>
    </location>
</feature>
<dbReference type="PANTHER" id="PTHR11616:SF182">
    <property type="entry name" value="TRANSPORTER"/>
    <property type="match status" value="1"/>
</dbReference>
<keyword evidence="6 9" id="KW-1133">Transmembrane helix</keyword>
<dbReference type="Pfam" id="PF00209">
    <property type="entry name" value="SNF"/>
    <property type="match status" value="1"/>
</dbReference>
<accession>A0A7R9QKL2</accession>
<feature type="binding site" evidence="8">
    <location>
        <position position="91"/>
    </location>
    <ligand>
        <name>Na(+)</name>
        <dbReference type="ChEBI" id="CHEBI:29101"/>
        <label>1</label>
    </ligand>
</feature>
<organism evidence="10">
    <name type="scientific">Medioppia subpectinata</name>
    <dbReference type="NCBI Taxonomy" id="1979941"/>
    <lineage>
        <taxon>Eukaryota</taxon>
        <taxon>Metazoa</taxon>
        <taxon>Ecdysozoa</taxon>
        <taxon>Arthropoda</taxon>
        <taxon>Chelicerata</taxon>
        <taxon>Arachnida</taxon>
        <taxon>Acari</taxon>
        <taxon>Acariformes</taxon>
        <taxon>Sarcoptiformes</taxon>
        <taxon>Oribatida</taxon>
        <taxon>Brachypylina</taxon>
        <taxon>Oppioidea</taxon>
        <taxon>Oppiidae</taxon>
        <taxon>Medioppia</taxon>
    </lineage>
</organism>
<dbReference type="GO" id="GO:0035725">
    <property type="term" value="P:sodium ion transmembrane transport"/>
    <property type="evidence" value="ECO:0007669"/>
    <property type="project" value="TreeGrafter"/>
</dbReference>
<comment type="similarity">
    <text evidence="2">Belongs to the sodium:neurotransmitter symporter (SNF) (TC 2.A.22) family.</text>
</comment>
<evidence type="ECO:0000313" key="11">
    <source>
        <dbReference type="Proteomes" id="UP000759131"/>
    </source>
</evidence>
<dbReference type="GO" id="GO:0015293">
    <property type="term" value="F:symporter activity"/>
    <property type="evidence" value="ECO:0007669"/>
    <property type="project" value="UniProtKB-KW"/>
</dbReference>
<dbReference type="InterPro" id="IPR037272">
    <property type="entry name" value="SNS_sf"/>
</dbReference>
<evidence type="ECO:0000256" key="6">
    <source>
        <dbReference type="ARBA" id="ARBA00022989"/>
    </source>
</evidence>
<evidence type="ECO:0000256" key="7">
    <source>
        <dbReference type="ARBA" id="ARBA00023136"/>
    </source>
</evidence>
<evidence type="ECO:0000256" key="8">
    <source>
        <dbReference type="PIRSR" id="PIRSR600175-1"/>
    </source>
</evidence>
<dbReference type="AlphaFoldDB" id="A0A7R9QKL2"/>
<evidence type="ECO:0000256" key="2">
    <source>
        <dbReference type="ARBA" id="ARBA00006459"/>
    </source>
</evidence>